<dbReference type="Pfam" id="PF12311">
    <property type="entry name" value="DUF3632"/>
    <property type="match status" value="1"/>
</dbReference>
<organism evidence="1 2">
    <name type="scientific">Stachybotrys elegans</name>
    <dbReference type="NCBI Taxonomy" id="80388"/>
    <lineage>
        <taxon>Eukaryota</taxon>
        <taxon>Fungi</taxon>
        <taxon>Dikarya</taxon>
        <taxon>Ascomycota</taxon>
        <taxon>Pezizomycotina</taxon>
        <taxon>Sordariomycetes</taxon>
        <taxon>Hypocreomycetidae</taxon>
        <taxon>Hypocreales</taxon>
        <taxon>Stachybotryaceae</taxon>
        <taxon>Stachybotrys</taxon>
    </lineage>
</organism>
<dbReference type="EMBL" id="JAGPNK010000003">
    <property type="protein sequence ID" value="KAH7324265.1"/>
    <property type="molecule type" value="Genomic_DNA"/>
</dbReference>
<dbReference type="InterPro" id="IPR022085">
    <property type="entry name" value="OpdG"/>
</dbReference>
<gene>
    <name evidence="1" type="ORF">B0I35DRAFT_475526</name>
</gene>
<sequence>MVVASCTTYFPPNHHFQDTLVQVIENLHKFDGPDSDNRFEDLPYFGIFMRDFLNDWTEDYEFYPDEFRRNGWKVEEVVSRWKCMTSFYSRISFVGRGTMYGIWECRRALEEPDVNGPLMETRLYGATEFITRCGECWCDTYFKNPPVDLDEDSKRMFWLGRLVRDSDIPLFGKKRLEFWKRRLVDIKENWQRYKLDEVTPERLEGAILKLDSIITSIDWEAATERNG</sequence>
<name>A0A8K0SWP6_9HYPO</name>
<evidence type="ECO:0000313" key="1">
    <source>
        <dbReference type="EMBL" id="KAH7324265.1"/>
    </source>
</evidence>
<keyword evidence="2" id="KW-1185">Reference proteome</keyword>
<dbReference type="OrthoDB" id="3350591at2759"/>
<dbReference type="AlphaFoldDB" id="A0A8K0SWP6"/>
<comment type="caution">
    <text evidence="1">The sequence shown here is derived from an EMBL/GenBank/DDBJ whole genome shotgun (WGS) entry which is preliminary data.</text>
</comment>
<dbReference type="Proteomes" id="UP000813444">
    <property type="component" value="Unassembled WGS sequence"/>
</dbReference>
<reference evidence="1" key="1">
    <citation type="journal article" date="2021" name="Nat. Commun.">
        <title>Genetic determinants of endophytism in the Arabidopsis root mycobiome.</title>
        <authorList>
            <person name="Mesny F."/>
            <person name="Miyauchi S."/>
            <person name="Thiergart T."/>
            <person name="Pickel B."/>
            <person name="Atanasova L."/>
            <person name="Karlsson M."/>
            <person name="Huettel B."/>
            <person name="Barry K.W."/>
            <person name="Haridas S."/>
            <person name="Chen C."/>
            <person name="Bauer D."/>
            <person name="Andreopoulos W."/>
            <person name="Pangilinan J."/>
            <person name="LaButti K."/>
            <person name="Riley R."/>
            <person name="Lipzen A."/>
            <person name="Clum A."/>
            <person name="Drula E."/>
            <person name="Henrissat B."/>
            <person name="Kohler A."/>
            <person name="Grigoriev I.V."/>
            <person name="Martin F.M."/>
            <person name="Hacquard S."/>
        </authorList>
    </citation>
    <scope>NUCLEOTIDE SEQUENCE</scope>
    <source>
        <strain evidence="1">MPI-CAGE-CH-0235</strain>
    </source>
</reference>
<evidence type="ECO:0000313" key="2">
    <source>
        <dbReference type="Proteomes" id="UP000813444"/>
    </source>
</evidence>
<proteinExistence type="predicted"/>
<protein>
    <submittedName>
        <fullName evidence="1">Uncharacterized protein</fullName>
    </submittedName>
</protein>
<accession>A0A8K0SWP6</accession>